<evidence type="ECO:0000256" key="5">
    <source>
        <dbReference type="ARBA" id="ARBA00022679"/>
    </source>
</evidence>
<gene>
    <name evidence="13" type="ORF">H8706_11535</name>
</gene>
<evidence type="ECO:0000256" key="1">
    <source>
        <dbReference type="ARBA" id="ARBA00000085"/>
    </source>
</evidence>
<sequence length="600" mass="66903">MRKNAHTDGIKIKSSISYKIVAMFVVLTISVIIVIGTFMINRIDAFYHDEFKTLMKNVYNEEFCRQLAEKSGGENGVNQLTESVDAYSGQMGIDSFRNYYILDIKTGKALYGSNPELAKTLEITPNIISAMSGKTGDSTETNASYMDFAVPVGNYIVYIKDSKVEIDSVVRNILNIIFLSLSLGMFLSVVFGILLSRTIISPISSLTRKAQKITSGDFEFTIDVKSSDEIGLLTETFNDMAVELNDTLKQIQSEKDKVETILKHMADGVMAFDSSGKIIHINPAAKKLMRIHKIENMTFDDVFSDTEPKISQALISADMSTKERTIKRANVEIKLYFAKFRTKEKTGGIVVVLQDITEQQRLDNSRREFVANVSHELRTPLTTIKGYAETLLYSAEENDFDKDNFISFLNVINNESDRMTRLVKDLLVLSRLDYGKKGLKKEKFDLSALVESVVAKQEINAKSAHLTLTYEPLSALLPFEGDRDAMEQVLVNIISNAIKYTGSDGKIYVASGKMYDSVYIKIKDNGIGIPKEDLPHIFERFYRVDKARSREKGGTGLGLAISHDIIAAHGGSIKINSIYGAGTEVVIILPTGKSSKKTRK</sequence>
<dbReference type="Proteomes" id="UP000647416">
    <property type="component" value="Unassembled WGS sequence"/>
</dbReference>
<dbReference type="GO" id="GO:0000155">
    <property type="term" value="F:phosphorelay sensor kinase activity"/>
    <property type="evidence" value="ECO:0007669"/>
    <property type="project" value="InterPro"/>
</dbReference>
<keyword evidence="4" id="KW-0597">Phosphoprotein</keyword>
<dbReference type="Gene3D" id="3.30.450.20">
    <property type="entry name" value="PAS domain"/>
    <property type="match status" value="1"/>
</dbReference>
<dbReference type="InterPro" id="IPR004358">
    <property type="entry name" value="Sig_transdc_His_kin-like_C"/>
</dbReference>
<keyword evidence="8 9" id="KW-0472">Membrane</keyword>
<dbReference type="InterPro" id="IPR035965">
    <property type="entry name" value="PAS-like_dom_sf"/>
</dbReference>
<dbReference type="CDD" id="cd00130">
    <property type="entry name" value="PAS"/>
    <property type="match status" value="1"/>
</dbReference>
<dbReference type="CDD" id="cd06225">
    <property type="entry name" value="HAMP"/>
    <property type="match status" value="1"/>
</dbReference>
<dbReference type="Gene3D" id="1.10.287.130">
    <property type="match status" value="1"/>
</dbReference>
<evidence type="ECO:0000313" key="14">
    <source>
        <dbReference type="Proteomes" id="UP000647416"/>
    </source>
</evidence>
<dbReference type="SMART" id="SM00091">
    <property type="entry name" value="PAS"/>
    <property type="match status" value="1"/>
</dbReference>
<dbReference type="Pfam" id="PF02518">
    <property type="entry name" value="HATPase_c"/>
    <property type="match status" value="1"/>
</dbReference>
<comment type="catalytic activity">
    <reaction evidence="1">
        <text>ATP + protein L-histidine = ADP + protein N-phospho-L-histidine.</text>
        <dbReference type="EC" id="2.7.13.3"/>
    </reaction>
</comment>
<dbReference type="InterPro" id="IPR003660">
    <property type="entry name" value="HAMP_dom"/>
</dbReference>
<proteinExistence type="predicted"/>
<dbReference type="SUPFAM" id="SSF55785">
    <property type="entry name" value="PYP-like sensor domain (PAS domain)"/>
    <property type="match status" value="1"/>
</dbReference>
<dbReference type="EC" id="2.7.13.3" evidence="3"/>
<dbReference type="CDD" id="cd00075">
    <property type="entry name" value="HATPase"/>
    <property type="match status" value="1"/>
</dbReference>
<feature type="transmembrane region" description="Helical" evidence="9">
    <location>
        <begin position="20"/>
        <end position="40"/>
    </location>
</feature>
<evidence type="ECO:0000256" key="7">
    <source>
        <dbReference type="ARBA" id="ARBA00023012"/>
    </source>
</evidence>
<dbReference type="InterPro" id="IPR036890">
    <property type="entry name" value="HATPase_C_sf"/>
</dbReference>
<keyword evidence="9" id="KW-1133">Transmembrane helix</keyword>
<dbReference type="SMART" id="SM00388">
    <property type="entry name" value="HisKA"/>
    <property type="match status" value="1"/>
</dbReference>
<dbReference type="SUPFAM" id="SSF158472">
    <property type="entry name" value="HAMP domain-like"/>
    <property type="match status" value="1"/>
</dbReference>
<feature type="transmembrane region" description="Helical" evidence="9">
    <location>
        <begin position="173"/>
        <end position="195"/>
    </location>
</feature>
<keyword evidence="5" id="KW-0808">Transferase</keyword>
<dbReference type="InterPro" id="IPR003661">
    <property type="entry name" value="HisK_dim/P_dom"/>
</dbReference>
<dbReference type="PRINTS" id="PR00344">
    <property type="entry name" value="BCTRLSENSOR"/>
</dbReference>
<comment type="subcellular location">
    <subcellularLocation>
        <location evidence="2">Membrane</location>
    </subcellularLocation>
</comment>
<dbReference type="CDD" id="cd00082">
    <property type="entry name" value="HisKA"/>
    <property type="match status" value="1"/>
</dbReference>
<protein>
    <recommendedName>
        <fullName evidence="3">histidine kinase</fullName>
        <ecNumber evidence="3">2.7.13.3</ecNumber>
    </recommendedName>
</protein>
<evidence type="ECO:0000313" key="13">
    <source>
        <dbReference type="EMBL" id="MBC8597488.1"/>
    </source>
</evidence>
<dbReference type="PANTHER" id="PTHR45453:SF1">
    <property type="entry name" value="PHOSPHATE REGULON SENSOR PROTEIN PHOR"/>
    <property type="match status" value="1"/>
</dbReference>
<dbReference type="EMBL" id="JACRTE010000037">
    <property type="protein sequence ID" value="MBC8597488.1"/>
    <property type="molecule type" value="Genomic_DNA"/>
</dbReference>
<dbReference type="SMART" id="SM00304">
    <property type="entry name" value="HAMP"/>
    <property type="match status" value="1"/>
</dbReference>
<keyword evidence="7" id="KW-0902">Two-component regulatory system</keyword>
<dbReference type="FunFam" id="3.30.565.10:FF:000006">
    <property type="entry name" value="Sensor histidine kinase WalK"/>
    <property type="match status" value="1"/>
</dbReference>
<dbReference type="AlphaFoldDB" id="A0A926FAS6"/>
<dbReference type="PROSITE" id="PS50109">
    <property type="entry name" value="HIS_KIN"/>
    <property type="match status" value="1"/>
</dbReference>
<dbReference type="RefSeq" id="WP_262432761.1">
    <property type="nucleotide sequence ID" value="NZ_JACRTE010000037.1"/>
</dbReference>
<organism evidence="13 14">
    <name type="scientific">Qingrenia yutianensis</name>
    <dbReference type="NCBI Taxonomy" id="2763676"/>
    <lineage>
        <taxon>Bacteria</taxon>
        <taxon>Bacillati</taxon>
        <taxon>Bacillota</taxon>
        <taxon>Clostridia</taxon>
        <taxon>Eubacteriales</taxon>
        <taxon>Oscillospiraceae</taxon>
        <taxon>Qingrenia</taxon>
    </lineage>
</organism>
<feature type="domain" description="HAMP" evidence="12">
    <location>
        <begin position="197"/>
        <end position="249"/>
    </location>
</feature>
<evidence type="ECO:0000256" key="2">
    <source>
        <dbReference type="ARBA" id="ARBA00004370"/>
    </source>
</evidence>
<dbReference type="GO" id="GO:0004721">
    <property type="term" value="F:phosphoprotein phosphatase activity"/>
    <property type="evidence" value="ECO:0007669"/>
    <property type="project" value="TreeGrafter"/>
</dbReference>
<accession>A0A926FAS6</accession>
<feature type="domain" description="PAS" evidence="11">
    <location>
        <begin position="254"/>
        <end position="295"/>
    </location>
</feature>
<dbReference type="InterPro" id="IPR003594">
    <property type="entry name" value="HATPase_dom"/>
</dbReference>
<dbReference type="GO" id="GO:0016036">
    <property type="term" value="P:cellular response to phosphate starvation"/>
    <property type="evidence" value="ECO:0007669"/>
    <property type="project" value="TreeGrafter"/>
</dbReference>
<dbReference type="PANTHER" id="PTHR45453">
    <property type="entry name" value="PHOSPHATE REGULON SENSOR PROTEIN PHOR"/>
    <property type="match status" value="1"/>
</dbReference>
<dbReference type="SMART" id="SM00387">
    <property type="entry name" value="HATPase_c"/>
    <property type="match status" value="1"/>
</dbReference>
<dbReference type="SUPFAM" id="SSF47384">
    <property type="entry name" value="Homodimeric domain of signal transducing histidine kinase"/>
    <property type="match status" value="1"/>
</dbReference>
<dbReference type="Gene3D" id="3.30.565.10">
    <property type="entry name" value="Histidine kinase-like ATPase, C-terminal domain"/>
    <property type="match status" value="1"/>
</dbReference>
<dbReference type="InterPro" id="IPR005467">
    <property type="entry name" value="His_kinase_dom"/>
</dbReference>
<comment type="caution">
    <text evidence="13">The sequence shown here is derived from an EMBL/GenBank/DDBJ whole genome shotgun (WGS) entry which is preliminary data.</text>
</comment>
<evidence type="ECO:0000256" key="9">
    <source>
        <dbReference type="SAM" id="Phobius"/>
    </source>
</evidence>
<dbReference type="PROSITE" id="PS50112">
    <property type="entry name" value="PAS"/>
    <property type="match status" value="1"/>
</dbReference>
<keyword evidence="9" id="KW-0812">Transmembrane</keyword>
<dbReference type="Pfam" id="PF00672">
    <property type="entry name" value="HAMP"/>
    <property type="match status" value="1"/>
</dbReference>
<dbReference type="InterPro" id="IPR036097">
    <property type="entry name" value="HisK_dim/P_sf"/>
</dbReference>
<name>A0A926FAS6_9FIRM</name>
<evidence type="ECO:0000259" key="11">
    <source>
        <dbReference type="PROSITE" id="PS50112"/>
    </source>
</evidence>
<dbReference type="InterPro" id="IPR000014">
    <property type="entry name" value="PAS"/>
</dbReference>
<dbReference type="SUPFAM" id="SSF55874">
    <property type="entry name" value="ATPase domain of HSP90 chaperone/DNA topoisomerase II/histidine kinase"/>
    <property type="match status" value="1"/>
</dbReference>
<dbReference type="Gene3D" id="6.10.340.10">
    <property type="match status" value="1"/>
</dbReference>
<dbReference type="GO" id="GO:0005886">
    <property type="term" value="C:plasma membrane"/>
    <property type="evidence" value="ECO:0007669"/>
    <property type="project" value="TreeGrafter"/>
</dbReference>
<evidence type="ECO:0000256" key="6">
    <source>
        <dbReference type="ARBA" id="ARBA00022777"/>
    </source>
</evidence>
<evidence type="ECO:0000259" key="12">
    <source>
        <dbReference type="PROSITE" id="PS50885"/>
    </source>
</evidence>
<feature type="domain" description="Histidine kinase" evidence="10">
    <location>
        <begin position="372"/>
        <end position="593"/>
    </location>
</feature>
<evidence type="ECO:0000256" key="8">
    <source>
        <dbReference type="ARBA" id="ARBA00023136"/>
    </source>
</evidence>
<dbReference type="Pfam" id="PF13188">
    <property type="entry name" value="PAS_8"/>
    <property type="match status" value="1"/>
</dbReference>
<keyword evidence="14" id="KW-1185">Reference proteome</keyword>
<keyword evidence="6" id="KW-0418">Kinase</keyword>
<reference evidence="13" key="1">
    <citation type="submission" date="2020-08" db="EMBL/GenBank/DDBJ databases">
        <title>Genome public.</title>
        <authorList>
            <person name="Liu C."/>
            <person name="Sun Q."/>
        </authorList>
    </citation>
    <scope>NUCLEOTIDE SEQUENCE</scope>
    <source>
        <strain evidence="13">NSJ-50</strain>
    </source>
</reference>
<dbReference type="InterPro" id="IPR050351">
    <property type="entry name" value="BphY/WalK/GraS-like"/>
</dbReference>
<dbReference type="Pfam" id="PF00512">
    <property type="entry name" value="HisKA"/>
    <property type="match status" value="1"/>
</dbReference>
<evidence type="ECO:0000259" key="10">
    <source>
        <dbReference type="PROSITE" id="PS50109"/>
    </source>
</evidence>
<evidence type="ECO:0000256" key="3">
    <source>
        <dbReference type="ARBA" id="ARBA00012438"/>
    </source>
</evidence>
<dbReference type="PROSITE" id="PS50885">
    <property type="entry name" value="HAMP"/>
    <property type="match status" value="1"/>
</dbReference>
<dbReference type="FunFam" id="1.10.287.130:FF:000001">
    <property type="entry name" value="Two-component sensor histidine kinase"/>
    <property type="match status" value="1"/>
</dbReference>
<evidence type="ECO:0000256" key="4">
    <source>
        <dbReference type="ARBA" id="ARBA00022553"/>
    </source>
</evidence>